<keyword evidence="3" id="KW-0813">Transport</keyword>
<organism evidence="15 16">
    <name type="scientific">Flammeovirga yaeyamensis</name>
    <dbReference type="NCBI Taxonomy" id="367791"/>
    <lineage>
        <taxon>Bacteria</taxon>
        <taxon>Pseudomonadati</taxon>
        <taxon>Bacteroidota</taxon>
        <taxon>Cytophagia</taxon>
        <taxon>Cytophagales</taxon>
        <taxon>Flammeovirgaceae</taxon>
        <taxon>Flammeovirga</taxon>
    </lineage>
</organism>
<feature type="transmembrane region" description="Helical" evidence="14">
    <location>
        <begin position="67"/>
        <end position="92"/>
    </location>
</feature>
<comment type="similarity">
    <text evidence="2 13">Belongs to the sodium:solute symporter (SSF) (TC 2.A.21) family.</text>
</comment>
<keyword evidence="10 14" id="KW-0472">Membrane</keyword>
<dbReference type="InterPro" id="IPR001734">
    <property type="entry name" value="Na/solute_symporter"/>
</dbReference>
<dbReference type="GO" id="GO:0005886">
    <property type="term" value="C:plasma membrane"/>
    <property type="evidence" value="ECO:0007669"/>
    <property type="project" value="UniProtKB-SubCell"/>
</dbReference>
<evidence type="ECO:0000313" key="15">
    <source>
        <dbReference type="EMBL" id="QWG04904.1"/>
    </source>
</evidence>
<gene>
    <name evidence="15" type="ORF">KMW28_21005</name>
</gene>
<evidence type="ECO:0000256" key="7">
    <source>
        <dbReference type="ARBA" id="ARBA00022989"/>
    </source>
</evidence>
<feature type="transmembrane region" description="Helical" evidence="14">
    <location>
        <begin position="124"/>
        <end position="150"/>
    </location>
</feature>
<comment type="catalytic activity">
    <reaction evidence="12">
        <text>L-proline(in) + Na(+)(in) = L-proline(out) + Na(+)(out)</text>
        <dbReference type="Rhea" id="RHEA:28967"/>
        <dbReference type="ChEBI" id="CHEBI:29101"/>
        <dbReference type="ChEBI" id="CHEBI:60039"/>
    </reaction>
</comment>
<dbReference type="PROSITE" id="PS50283">
    <property type="entry name" value="NA_SOLUT_SYMP_3"/>
    <property type="match status" value="1"/>
</dbReference>
<feature type="transmembrane region" description="Helical" evidence="14">
    <location>
        <begin position="156"/>
        <end position="174"/>
    </location>
</feature>
<comment type="subcellular location">
    <subcellularLocation>
        <location evidence="1">Cell membrane</location>
        <topology evidence="1">Multi-pass membrane protein</topology>
    </subcellularLocation>
</comment>
<reference evidence="15 16" key="1">
    <citation type="submission" date="2021-05" db="EMBL/GenBank/DDBJ databases">
        <title>Comparative genomic studies on the polysaccharide-degrading batcterial strains of the Flammeovirga genus.</title>
        <authorList>
            <person name="Zewei F."/>
            <person name="Zheng Z."/>
            <person name="Yu L."/>
            <person name="Ruyue G."/>
            <person name="Yanhong M."/>
            <person name="Yuanyuan C."/>
            <person name="Jingyan G."/>
            <person name="Wenjun H."/>
        </authorList>
    </citation>
    <scope>NUCLEOTIDE SEQUENCE [LARGE SCALE GENOMIC DNA]</scope>
    <source>
        <strain evidence="15 16">NBRC:100898</strain>
    </source>
</reference>
<evidence type="ECO:0000256" key="4">
    <source>
        <dbReference type="ARBA" id="ARBA00022475"/>
    </source>
</evidence>
<protein>
    <submittedName>
        <fullName evidence="15">Sodium:solute symporter</fullName>
    </submittedName>
</protein>
<dbReference type="Gene3D" id="1.20.1730.10">
    <property type="entry name" value="Sodium/glucose cotransporter"/>
    <property type="match status" value="1"/>
</dbReference>
<evidence type="ECO:0000256" key="14">
    <source>
        <dbReference type="SAM" id="Phobius"/>
    </source>
</evidence>
<name>A0AAX1NBF3_9BACT</name>
<evidence type="ECO:0000256" key="12">
    <source>
        <dbReference type="ARBA" id="ARBA00033708"/>
    </source>
</evidence>
<dbReference type="InterPro" id="IPR050277">
    <property type="entry name" value="Sodium:Solute_Symporter"/>
</dbReference>
<evidence type="ECO:0000256" key="1">
    <source>
        <dbReference type="ARBA" id="ARBA00004651"/>
    </source>
</evidence>
<evidence type="ECO:0000256" key="10">
    <source>
        <dbReference type="ARBA" id="ARBA00023136"/>
    </source>
</evidence>
<evidence type="ECO:0000256" key="8">
    <source>
        <dbReference type="ARBA" id="ARBA00023053"/>
    </source>
</evidence>
<keyword evidence="7 14" id="KW-1133">Transmembrane helix</keyword>
<dbReference type="GO" id="GO:0006814">
    <property type="term" value="P:sodium ion transport"/>
    <property type="evidence" value="ECO:0007669"/>
    <property type="project" value="UniProtKB-KW"/>
</dbReference>
<dbReference type="PANTHER" id="PTHR48086">
    <property type="entry name" value="SODIUM/PROLINE SYMPORTER-RELATED"/>
    <property type="match status" value="1"/>
</dbReference>
<evidence type="ECO:0000256" key="6">
    <source>
        <dbReference type="ARBA" id="ARBA00022847"/>
    </source>
</evidence>
<feature type="transmembrane region" description="Helical" evidence="14">
    <location>
        <begin position="186"/>
        <end position="205"/>
    </location>
</feature>
<keyword evidence="6" id="KW-0769">Symport</keyword>
<feature type="transmembrane region" description="Helical" evidence="14">
    <location>
        <begin position="464"/>
        <end position="485"/>
    </location>
</feature>
<evidence type="ECO:0000313" key="16">
    <source>
        <dbReference type="Proteomes" id="UP000678679"/>
    </source>
</evidence>
<evidence type="ECO:0000256" key="13">
    <source>
        <dbReference type="RuleBase" id="RU362091"/>
    </source>
</evidence>
<dbReference type="EMBL" id="CP076133">
    <property type="protein sequence ID" value="QWG04904.1"/>
    <property type="molecule type" value="Genomic_DNA"/>
</dbReference>
<feature type="transmembrane region" description="Helical" evidence="14">
    <location>
        <begin position="33"/>
        <end position="61"/>
    </location>
</feature>
<feature type="transmembrane region" description="Helical" evidence="14">
    <location>
        <begin position="231"/>
        <end position="251"/>
    </location>
</feature>
<keyword evidence="4" id="KW-1003">Cell membrane</keyword>
<evidence type="ECO:0000256" key="2">
    <source>
        <dbReference type="ARBA" id="ARBA00006434"/>
    </source>
</evidence>
<feature type="transmembrane region" description="Helical" evidence="14">
    <location>
        <begin position="6"/>
        <end position="21"/>
    </location>
</feature>
<dbReference type="KEGG" id="fya:KMW28_21005"/>
<evidence type="ECO:0000256" key="9">
    <source>
        <dbReference type="ARBA" id="ARBA00023065"/>
    </source>
</evidence>
<dbReference type="Proteomes" id="UP000678679">
    <property type="component" value="Chromosome 2"/>
</dbReference>
<feature type="transmembrane region" description="Helical" evidence="14">
    <location>
        <begin position="407"/>
        <end position="425"/>
    </location>
</feature>
<keyword evidence="5 14" id="KW-0812">Transmembrane</keyword>
<dbReference type="GO" id="GO:0015293">
    <property type="term" value="F:symporter activity"/>
    <property type="evidence" value="ECO:0007669"/>
    <property type="project" value="UniProtKB-KW"/>
</dbReference>
<dbReference type="PANTHER" id="PTHR48086:SF3">
    <property type="entry name" value="SODIUM_PROLINE SYMPORTER"/>
    <property type="match status" value="1"/>
</dbReference>
<keyword evidence="11" id="KW-0739">Sodium transport</keyword>
<dbReference type="AlphaFoldDB" id="A0AAX1NBF3"/>
<accession>A0AAX1NBF3</accession>
<evidence type="ECO:0000256" key="11">
    <source>
        <dbReference type="ARBA" id="ARBA00023201"/>
    </source>
</evidence>
<keyword evidence="9" id="KW-0406">Ion transport</keyword>
<dbReference type="Pfam" id="PF00474">
    <property type="entry name" value="SSF"/>
    <property type="match status" value="1"/>
</dbReference>
<dbReference type="InterPro" id="IPR038377">
    <property type="entry name" value="Na/Glc_symporter_sf"/>
</dbReference>
<keyword evidence="16" id="KW-1185">Reference proteome</keyword>
<evidence type="ECO:0000256" key="3">
    <source>
        <dbReference type="ARBA" id="ARBA00022448"/>
    </source>
</evidence>
<feature type="transmembrane region" description="Helical" evidence="14">
    <location>
        <begin position="322"/>
        <end position="355"/>
    </location>
</feature>
<proteinExistence type="inferred from homology"/>
<evidence type="ECO:0000256" key="5">
    <source>
        <dbReference type="ARBA" id="ARBA00022692"/>
    </source>
</evidence>
<feature type="transmembrane region" description="Helical" evidence="14">
    <location>
        <begin position="432"/>
        <end position="452"/>
    </location>
</feature>
<dbReference type="RefSeq" id="WP_169662396.1">
    <property type="nucleotide sequence ID" value="NZ_CP076133.1"/>
</dbReference>
<sequence length="500" mass="54741">MELLGWLCIVGYMLLMAYFAIRGAKGTKTSKDFALGSIHFSPVVLGLSLAASITSAATFIINPGFVAYYGLSAFLALGVFLPAGTLVSLYFFTKKFRKEGKEIKALTMAQWIGKKYNSKNFTTLFAVLSLLLITFVVLICVGISKVIAAILGVNELPVLIAFILFVFTYVGFGGANSMVYTNLVQASLMIVISIVLFASGYRYFIQEVSFFDQLGQIDQNLVSLTNVESPLFRDIFEVIICQVIVGVAVVCQPHIITKSLLIKKESEVKKYLWVAIFTEILFFSVIFIGFYARLSFPSLTFNDQGIALDNVLTTYVNQTLPYGLGLFITIGLISAGLSTLEGLIQSLTATISFDLLPRFNRSKNENSTGHLASRKWVVIFLMITSFGFSYQQLIAPDLSVGIFAQNGVYAYFSAAFIPVLCGLFFPRVKAKVAMSSAVIAVVVHFGLYYGRITPYMQEEVRNPGVAAAIAIITAICSAVVLHLITGLSKSSEQIKEVETS</sequence>
<feature type="transmembrane region" description="Helical" evidence="14">
    <location>
        <begin position="376"/>
        <end position="395"/>
    </location>
</feature>
<keyword evidence="8" id="KW-0915">Sodium</keyword>
<feature type="transmembrane region" description="Helical" evidence="14">
    <location>
        <begin position="271"/>
        <end position="292"/>
    </location>
</feature>